<proteinExistence type="predicted"/>
<keyword evidence="1" id="KW-0732">Signal</keyword>
<dbReference type="AlphaFoldDB" id="A0AAD7DJT5"/>
<accession>A0AAD7DJT5</accession>
<name>A0AAD7DJT5_MYCRO</name>
<protein>
    <submittedName>
        <fullName evidence="2">Uncharacterized protein</fullName>
    </submittedName>
</protein>
<comment type="caution">
    <text evidence="2">The sequence shown here is derived from an EMBL/GenBank/DDBJ whole genome shotgun (WGS) entry which is preliminary data.</text>
</comment>
<evidence type="ECO:0000313" key="3">
    <source>
        <dbReference type="Proteomes" id="UP001221757"/>
    </source>
</evidence>
<dbReference type="EMBL" id="JARKIE010000059">
    <property type="protein sequence ID" value="KAJ7691266.1"/>
    <property type="molecule type" value="Genomic_DNA"/>
</dbReference>
<evidence type="ECO:0000256" key="1">
    <source>
        <dbReference type="SAM" id="SignalP"/>
    </source>
</evidence>
<dbReference type="Proteomes" id="UP001221757">
    <property type="component" value="Unassembled WGS sequence"/>
</dbReference>
<gene>
    <name evidence="2" type="ORF">B0H17DRAFT_1133797</name>
</gene>
<keyword evidence="3" id="KW-1185">Reference proteome</keyword>
<sequence>MQWRVVCLLHIAFFVLIFLQDTGVLAEVGATIYPDMKRQLASLSKSGIKHFGRFGIPVHDDLDMGQEDLKLGRGLTNSLGGWPKKNWAERLQFCVRAWGVVIETRPNTVWVFNGRHEHGTVMPSESAYHQNLAESFGTHPTFVPGTLQSR</sequence>
<organism evidence="2 3">
    <name type="scientific">Mycena rosella</name>
    <name type="common">Pink bonnet</name>
    <name type="synonym">Agaricus rosellus</name>
    <dbReference type="NCBI Taxonomy" id="1033263"/>
    <lineage>
        <taxon>Eukaryota</taxon>
        <taxon>Fungi</taxon>
        <taxon>Dikarya</taxon>
        <taxon>Basidiomycota</taxon>
        <taxon>Agaricomycotina</taxon>
        <taxon>Agaricomycetes</taxon>
        <taxon>Agaricomycetidae</taxon>
        <taxon>Agaricales</taxon>
        <taxon>Marasmiineae</taxon>
        <taxon>Mycenaceae</taxon>
        <taxon>Mycena</taxon>
    </lineage>
</organism>
<reference evidence="2" key="1">
    <citation type="submission" date="2023-03" db="EMBL/GenBank/DDBJ databases">
        <title>Massive genome expansion in bonnet fungi (Mycena s.s.) driven by repeated elements and novel gene families across ecological guilds.</title>
        <authorList>
            <consortium name="Lawrence Berkeley National Laboratory"/>
            <person name="Harder C.B."/>
            <person name="Miyauchi S."/>
            <person name="Viragh M."/>
            <person name="Kuo A."/>
            <person name="Thoen E."/>
            <person name="Andreopoulos B."/>
            <person name="Lu D."/>
            <person name="Skrede I."/>
            <person name="Drula E."/>
            <person name="Henrissat B."/>
            <person name="Morin E."/>
            <person name="Kohler A."/>
            <person name="Barry K."/>
            <person name="LaButti K."/>
            <person name="Morin E."/>
            <person name="Salamov A."/>
            <person name="Lipzen A."/>
            <person name="Mereny Z."/>
            <person name="Hegedus B."/>
            <person name="Baldrian P."/>
            <person name="Stursova M."/>
            <person name="Weitz H."/>
            <person name="Taylor A."/>
            <person name="Grigoriev I.V."/>
            <person name="Nagy L.G."/>
            <person name="Martin F."/>
            <person name="Kauserud H."/>
        </authorList>
    </citation>
    <scope>NUCLEOTIDE SEQUENCE</scope>
    <source>
        <strain evidence="2">CBHHK067</strain>
    </source>
</reference>
<feature type="chain" id="PRO_5042173612" evidence="1">
    <location>
        <begin position="27"/>
        <end position="150"/>
    </location>
</feature>
<feature type="signal peptide" evidence="1">
    <location>
        <begin position="1"/>
        <end position="26"/>
    </location>
</feature>
<evidence type="ECO:0000313" key="2">
    <source>
        <dbReference type="EMBL" id="KAJ7691266.1"/>
    </source>
</evidence>